<comment type="caution">
    <text evidence="6">The sequence shown here is derived from an EMBL/GenBank/DDBJ whole genome shotgun (WGS) entry which is preliminary data.</text>
</comment>
<evidence type="ECO:0000256" key="1">
    <source>
        <dbReference type="ARBA" id="ARBA00023015"/>
    </source>
</evidence>
<name>A0ABN1ZX39_9ACTN</name>
<dbReference type="SUPFAM" id="SSF46689">
    <property type="entry name" value="Homeodomain-like"/>
    <property type="match status" value="1"/>
</dbReference>
<dbReference type="Pfam" id="PF00440">
    <property type="entry name" value="TetR_N"/>
    <property type="match status" value="1"/>
</dbReference>
<evidence type="ECO:0000313" key="7">
    <source>
        <dbReference type="Proteomes" id="UP001500842"/>
    </source>
</evidence>
<keyword evidence="2 4" id="KW-0238">DNA-binding</keyword>
<organism evidence="6 7">
    <name type="scientific">Nocardioides humi</name>
    <dbReference type="NCBI Taxonomy" id="449461"/>
    <lineage>
        <taxon>Bacteria</taxon>
        <taxon>Bacillati</taxon>
        <taxon>Actinomycetota</taxon>
        <taxon>Actinomycetes</taxon>
        <taxon>Propionibacteriales</taxon>
        <taxon>Nocardioidaceae</taxon>
        <taxon>Nocardioides</taxon>
    </lineage>
</organism>
<dbReference type="InterPro" id="IPR041347">
    <property type="entry name" value="MftR_C"/>
</dbReference>
<evidence type="ECO:0000256" key="3">
    <source>
        <dbReference type="ARBA" id="ARBA00023163"/>
    </source>
</evidence>
<evidence type="ECO:0000256" key="4">
    <source>
        <dbReference type="PROSITE-ProRule" id="PRU00335"/>
    </source>
</evidence>
<dbReference type="EMBL" id="BAAAOR010000007">
    <property type="protein sequence ID" value="GAA1506611.1"/>
    <property type="molecule type" value="Genomic_DNA"/>
</dbReference>
<protein>
    <submittedName>
        <fullName evidence="6">TetR/AcrR family transcriptional regulator</fullName>
    </submittedName>
</protein>
<dbReference type="PRINTS" id="PR00455">
    <property type="entry name" value="HTHTETR"/>
</dbReference>
<dbReference type="PANTHER" id="PTHR30055:SF238">
    <property type="entry name" value="MYCOFACTOCIN BIOSYNTHESIS TRANSCRIPTIONAL REGULATOR MFTR-RELATED"/>
    <property type="match status" value="1"/>
</dbReference>
<dbReference type="InterPro" id="IPR050109">
    <property type="entry name" value="HTH-type_TetR-like_transc_reg"/>
</dbReference>
<dbReference type="PANTHER" id="PTHR30055">
    <property type="entry name" value="HTH-TYPE TRANSCRIPTIONAL REGULATOR RUTR"/>
    <property type="match status" value="1"/>
</dbReference>
<accession>A0ABN1ZX39</accession>
<gene>
    <name evidence="6" type="ORF">GCM10009788_08130</name>
</gene>
<dbReference type="PROSITE" id="PS50977">
    <property type="entry name" value="HTH_TETR_2"/>
    <property type="match status" value="1"/>
</dbReference>
<feature type="DNA-binding region" description="H-T-H motif" evidence="4">
    <location>
        <begin position="29"/>
        <end position="48"/>
    </location>
</feature>
<evidence type="ECO:0000259" key="5">
    <source>
        <dbReference type="PROSITE" id="PS50977"/>
    </source>
</evidence>
<evidence type="ECO:0000256" key="2">
    <source>
        <dbReference type="ARBA" id="ARBA00023125"/>
    </source>
</evidence>
<reference evidence="6 7" key="1">
    <citation type="journal article" date="2019" name="Int. J. Syst. Evol. Microbiol.">
        <title>The Global Catalogue of Microorganisms (GCM) 10K type strain sequencing project: providing services to taxonomists for standard genome sequencing and annotation.</title>
        <authorList>
            <consortium name="The Broad Institute Genomics Platform"/>
            <consortium name="The Broad Institute Genome Sequencing Center for Infectious Disease"/>
            <person name="Wu L."/>
            <person name="Ma J."/>
        </authorList>
    </citation>
    <scope>NUCLEOTIDE SEQUENCE [LARGE SCALE GENOMIC DNA]</scope>
    <source>
        <strain evidence="6 7">JCM 14942</strain>
    </source>
</reference>
<dbReference type="InterPro" id="IPR009057">
    <property type="entry name" value="Homeodomain-like_sf"/>
</dbReference>
<sequence>MGRWEPDAAGRLLRAALELFAEHGYEPTTVADIARRAGVTERTFFRYYADKREVLFAGGALLEEHVVAAIAAAPADAAPYDTVVGAMTAAGDALEERRDFARQRAAVIASHPGLQERELLKLASLGAAATAALAARGVPDDVAGVVAEAGVAVFRVAFEHWVSGAGTPPLADCVRAAADRLRAAAQDATPA</sequence>
<dbReference type="Proteomes" id="UP001500842">
    <property type="component" value="Unassembled WGS sequence"/>
</dbReference>
<evidence type="ECO:0000313" key="6">
    <source>
        <dbReference type="EMBL" id="GAA1506611.1"/>
    </source>
</evidence>
<keyword evidence="7" id="KW-1185">Reference proteome</keyword>
<dbReference type="InterPro" id="IPR001647">
    <property type="entry name" value="HTH_TetR"/>
</dbReference>
<keyword evidence="3" id="KW-0804">Transcription</keyword>
<feature type="domain" description="HTH tetR-type" evidence="5">
    <location>
        <begin position="6"/>
        <end position="66"/>
    </location>
</feature>
<keyword evidence="1" id="KW-0805">Transcription regulation</keyword>
<dbReference type="Gene3D" id="1.10.357.10">
    <property type="entry name" value="Tetracycline Repressor, domain 2"/>
    <property type="match status" value="1"/>
</dbReference>
<dbReference type="Pfam" id="PF17754">
    <property type="entry name" value="TetR_C_14"/>
    <property type="match status" value="1"/>
</dbReference>
<proteinExistence type="predicted"/>
<dbReference type="RefSeq" id="WP_141005096.1">
    <property type="nucleotide sequence ID" value="NZ_BAAAOR010000007.1"/>
</dbReference>